<reference evidence="2" key="1">
    <citation type="journal article" date="2020" name="New Phytol.">
        <title>Comparative genomics reveals dynamic genome evolution in host specialist ectomycorrhizal fungi.</title>
        <authorList>
            <person name="Lofgren L.A."/>
            <person name="Nguyen N.H."/>
            <person name="Vilgalys R."/>
            <person name="Ruytinx J."/>
            <person name="Liao H.L."/>
            <person name="Branco S."/>
            <person name="Kuo A."/>
            <person name="LaButti K."/>
            <person name="Lipzen A."/>
            <person name="Andreopoulos W."/>
            <person name="Pangilinan J."/>
            <person name="Riley R."/>
            <person name="Hundley H."/>
            <person name="Na H."/>
            <person name="Barry K."/>
            <person name="Grigoriev I.V."/>
            <person name="Stajich J.E."/>
            <person name="Kennedy P.G."/>
        </authorList>
    </citation>
    <scope>NUCLEOTIDE SEQUENCE</scope>
    <source>
        <strain evidence="2">MN1</strain>
    </source>
</reference>
<dbReference type="EMBL" id="JABBWG010000032">
    <property type="protein sequence ID" value="KAG1810545.1"/>
    <property type="molecule type" value="Genomic_DNA"/>
</dbReference>
<protein>
    <submittedName>
        <fullName evidence="2">Uncharacterized protein</fullName>
    </submittedName>
</protein>
<comment type="caution">
    <text evidence="2">The sequence shown here is derived from an EMBL/GenBank/DDBJ whole genome shotgun (WGS) entry which is preliminary data.</text>
</comment>
<dbReference type="RefSeq" id="XP_041189441.1">
    <property type="nucleotide sequence ID" value="XM_041342247.1"/>
</dbReference>
<proteinExistence type="predicted"/>
<name>A0A9P7J9U2_9AGAM</name>
<evidence type="ECO:0000256" key="1">
    <source>
        <dbReference type="SAM" id="SignalP"/>
    </source>
</evidence>
<evidence type="ECO:0000313" key="3">
    <source>
        <dbReference type="Proteomes" id="UP000807769"/>
    </source>
</evidence>
<dbReference type="AlphaFoldDB" id="A0A9P7J9U2"/>
<organism evidence="2 3">
    <name type="scientific">Suillus subaureus</name>
    <dbReference type="NCBI Taxonomy" id="48587"/>
    <lineage>
        <taxon>Eukaryota</taxon>
        <taxon>Fungi</taxon>
        <taxon>Dikarya</taxon>
        <taxon>Basidiomycota</taxon>
        <taxon>Agaricomycotina</taxon>
        <taxon>Agaricomycetes</taxon>
        <taxon>Agaricomycetidae</taxon>
        <taxon>Boletales</taxon>
        <taxon>Suillineae</taxon>
        <taxon>Suillaceae</taxon>
        <taxon>Suillus</taxon>
    </lineage>
</organism>
<dbReference type="Proteomes" id="UP000807769">
    <property type="component" value="Unassembled WGS sequence"/>
</dbReference>
<dbReference type="GeneID" id="64636263"/>
<sequence>MATSEGDAAPLNSSMKLSLVFSVLASIVVLATAYPTQGTVAKRSYVEKRDEIDASDFLYPLGEEQREEIDASDFLYPLGEEKRGNSMLISD</sequence>
<feature type="signal peptide" evidence="1">
    <location>
        <begin position="1"/>
        <end position="33"/>
    </location>
</feature>
<keyword evidence="1" id="KW-0732">Signal</keyword>
<accession>A0A9P7J9U2</accession>
<feature type="chain" id="PRO_5040320988" evidence="1">
    <location>
        <begin position="34"/>
        <end position="91"/>
    </location>
</feature>
<keyword evidence="3" id="KW-1185">Reference proteome</keyword>
<evidence type="ECO:0000313" key="2">
    <source>
        <dbReference type="EMBL" id="KAG1810545.1"/>
    </source>
</evidence>
<gene>
    <name evidence="2" type="ORF">BJ212DRAFT_1579407</name>
</gene>
<dbReference type="OrthoDB" id="2672561at2759"/>